<sequence>MKKHLLVTLLVFAAVGTCLWSFGIGAGPKLASSIPFLSSTPVEILPPDPRPNIILINLDDADHTLLSDEMLQLYPGFNELAKRSVSFTNLHVTTPFCGPSRAALFRGQYAHRTGVRVNIPESPLSLKFRGGYTEFQRQGHDHDELGVWLKRGGYRTMMLGKYHHNGFDFKKPDGYDDFYVSNGGRYQGTYVFTTRESPEGAPRRNGLDVYRTDQESDDAIALIRQHATRRKLQTNSGEVAQPFFFYYAPLAPHRPSGLDFSKMVNDEKYKNWQPNLKIPRTPDFDEPDMLDKPSHRQSPPYSAEELATLHFEHQCRARAVKSVDDFVQRMIKELKAKGMYENTWFMITSDNGYQLGHHRLMSKLDPYRMSTTAPLFVSGPEVKEPCKADHLLAHIDMCPTILDLAKCPKPDFLDGKSFVDLVRDPKSHAEDSWRKPVVLENWQVKRNRRIFLPGMYSGLRYHDKLYVEWCSGEREYYDLATDPYELDNAYDSLSESEKEELRDDLFAARSVKMDPIVTVMHRPILTDHRKFPFCVRGMAEDDRCIKRIKVMIRHMQHGFWNGQSWQRSRTHVETTDFPSDQQMVSWQYDIRQAVSHLTEKDSIVVDDRKVFRVVLQAFAWDGDGNQSEEARTQMFVPFTTDPYEENRTADAKQTTAVR</sequence>
<proteinExistence type="predicted"/>
<dbReference type="Gene3D" id="3.40.720.10">
    <property type="entry name" value="Alkaline Phosphatase, subunit A"/>
    <property type="match status" value="1"/>
</dbReference>
<dbReference type="PANTHER" id="PTHR43108:SF8">
    <property type="entry name" value="SD21168P"/>
    <property type="match status" value="1"/>
</dbReference>
<keyword evidence="2" id="KW-0378">Hydrolase</keyword>
<dbReference type="SUPFAM" id="SSF53649">
    <property type="entry name" value="Alkaline phosphatase-like"/>
    <property type="match status" value="1"/>
</dbReference>
<dbReference type="OrthoDB" id="279611at2"/>
<accession>A0A5B9P9B7</accession>
<dbReference type="Proteomes" id="UP000322214">
    <property type="component" value="Chromosome"/>
</dbReference>
<dbReference type="PANTHER" id="PTHR43108">
    <property type="entry name" value="N-ACETYLGLUCOSAMINE-6-SULFATASE FAMILY MEMBER"/>
    <property type="match status" value="1"/>
</dbReference>
<evidence type="ECO:0000313" key="2">
    <source>
        <dbReference type="EMBL" id="QEG21522.1"/>
    </source>
</evidence>
<keyword evidence="3" id="KW-1185">Reference proteome</keyword>
<feature type="domain" description="Sulfatase N-terminal" evidence="1">
    <location>
        <begin position="51"/>
        <end position="405"/>
    </location>
</feature>
<dbReference type="GO" id="GO:0047753">
    <property type="term" value="F:choline-sulfatase activity"/>
    <property type="evidence" value="ECO:0007669"/>
    <property type="project" value="UniProtKB-EC"/>
</dbReference>
<evidence type="ECO:0000259" key="1">
    <source>
        <dbReference type="Pfam" id="PF00884"/>
    </source>
</evidence>
<dbReference type="InterPro" id="IPR000917">
    <property type="entry name" value="Sulfatase_N"/>
</dbReference>
<dbReference type="EMBL" id="CP042912">
    <property type="protein sequence ID" value="QEG21522.1"/>
    <property type="molecule type" value="Genomic_DNA"/>
</dbReference>
<evidence type="ECO:0000313" key="3">
    <source>
        <dbReference type="Proteomes" id="UP000322214"/>
    </source>
</evidence>
<dbReference type="EC" id="3.1.6.6" evidence="2"/>
<dbReference type="STRING" id="980251.GCA_001642875_00351"/>
<dbReference type="Pfam" id="PF00884">
    <property type="entry name" value="Sulfatase"/>
    <property type="match status" value="1"/>
</dbReference>
<dbReference type="RefSeq" id="WP_075083152.1">
    <property type="nucleotide sequence ID" value="NZ_CP042912.1"/>
</dbReference>
<dbReference type="InterPro" id="IPR017850">
    <property type="entry name" value="Alkaline_phosphatase_core_sf"/>
</dbReference>
<dbReference type="AlphaFoldDB" id="A0A5B9P9B7"/>
<dbReference type="KEGG" id="mff:MFFC18_13780"/>
<reference evidence="2 3" key="1">
    <citation type="submission" date="2019-08" db="EMBL/GenBank/DDBJ databases">
        <title>Deep-cultivation of Planctomycetes and their phenomic and genomic characterization uncovers novel biology.</title>
        <authorList>
            <person name="Wiegand S."/>
            <person name="Jogler M."/>
            <person name="Boedeker C."/>
            <person name="Pinto D."/>
            <person name="Vollmers J."/>
            <person name="Rivas-Marin E."/>
            <person name="Kohn T."/>
            <person name="Peeters S.H."/>
            <person name="Heuer A."/>
            <person name="Rast P."/>
            <person name="Oberbeckmann S."/>
            <person name="Bunk B."/>
            <person name="Jeske O."/>
            <person name="Meyerdierks A."/>
            <person name="Storesund J.E."/>
            <person name="Kallscheuer N."/>
            <person name="Luecker S."/>
            <person name="Lage O.M."/>
            <person name="Pohl T."/>
            <person name="Merkel B.J."/>
            <person name="Hornburger P."/>
            <person name="Mueller R.-W."/>
            <person name="Bruemmer F."/>
            <person name="Labrenz M."/>
            <person name="Spormann A.M."/>
            <person name="Op den Camp H."/>
            <person name="Overmann J."/>
            <person name="Amann R."/>
            <person name="Jetten M.S.M."/>
            <person name="Mascher T."/>
            <person name="Medema M.H."/>
            <person name="Devos D.P."/>
            <person name="Kaster A.-K."/>
            <person name="Ovreas L."/>
            <person name="Rohde M."/>
            <person name="Galperin M.Y."/>
            <person name="Jogler C."/>
        </authorList>
    </citation>
    <scope>NUCLEOTIDE SEQUENCE [LARGE SCALE GENOMIC DNA]</scope>
    <source>
        <strain evidence="2 3">FC18</strain>
    </source>
</reference>
<gene>
    <name evidence="2" type="primary">betC_4</name>
    <name evidence="2" type="ORF">MFFC18_13780</name>
</gene>
<name>A0A5B9P9B7_9BACT</name>
<dbReference type="CDD" id="cd16147">
    <property type="entry name" value="G6S"/>
    <property type="match status" value="1"/>
</dbReference>
<protein>
    <submittedName>
        <fullName evidence="2">Choline-sulfatase</fullName>
        <ecNumber evidence="2">3.1.6.6</ecNumber>
    </submittedName>
</protein>
<organism evidence="2 3">
    <name type="scientific">Mariniblastus fucicola</name>
    <dbReference type="NCBI Taxonomy" id="980251"/>
    <lineage>
        <taxon>Bacteria</taxon>
        <taxon>Pseudomonadati</taxon>
        <taxon>Planctomycetota</taxon>
        <taxon>Planctomycetia</taxon>
        <taxon>Pirellulales</taxon>
        <taxon>Pirellulaceae</taxon>
        <taxon>Mariniblastus</taxon>
    </lineage>
</organism>